<reference evidence="1 2" key="1">
    <citation type="submission" date="2018-11" db="EMBL/GenBank/DDBJ databases">
        <title>E. coli isolates of the female bladder.</title>
        <authorList>
            <person name="Garretto A."/>
            <person name="Miller-Ensminger T."/>
            <person name="Wolfe A.J."/>
            <person name="Putonti C."/>
        </authorList>
    </citation>
    <scope>NUCLEOTIDE SEQUENCE [LARGE SCALE GENOMIC DNA]</scope>
    <source>
        <strain evidence="1 2">UMB1727</strain>
    </source>
</reference>
<dbReference type="AlphaFoldDB" id="A0A148HP16"/>
<dbReference type="EMBL" id="RRVG01000025">
    <property type="protein sequence ID" value="RRL44074.1"/>
    <property type="molecule type" value="Genomic_DNA"/>
</dbReference>
<protein>
    <submittedName>
        <fullName evidence="1">McbB family protein</fullName>
    </submittedName>
</protein>
<name>A0A148HP16_ECOLX</name>
<dbReference type="Proteomes" id="UP000272662">
    <property type="component" value="Unassembled WGS sequence"/>
</dbReference>
<evidence type="ECO:0000313" key="1">
    <source>
        <dbReference type="EMBL" id="RRL44074.1"/>
    </source>
</evidence>
<organism evidence="1 2">
    <name type="scientific">Escherichia coli</name>
    <dbReference type="NCBI Taxonomy" id="562"/>
    <lineage>
        <taxon>Bacteria</taxon>
        <taxon>Pseudomonadati</taxon>
        <taxon>Pseudomonadota</taxon>
        <taxon>Gammaproteobacteria</taxon>
        <taxon>Enterobacterales</taxon>
        <taxon>Enterobacteriaceae</taxon>
        <taxon>Escherichia</taxon>
    </lineage>
</organism>
<evidence type="ECO:0000313" key="2">
    <source>
        <dbReference type="Proteomes" id="UP000272662"/>
    </source>
</evidence>
<proteinExistence type="predicted"/>
<accession>A0A148HP16</accession>
<dbReference type="RefSeq" id="WP_000243884.1">
    <property type="nucleotide sequence ID" value="NZ_CP054381.1"/>
</dbReference>
<comment type="caution">
    <text evidence="1">The sequence shown here is derived from an EMBL/GenBank/DDBJ whole genome shotgun (WGS) entry which is preliminary data.</text>
</comment>
<dbReference type="InterPro" id="IPR030956">
    <property type="entry name" value="McbB"/>
</dbReference>
<sequence length="295" mass="33969">MVLPDIKKGKDMINILPFEIISRNTKTLLITYISSVDITHEGMKKVLESLRSKQGIISEYLLDKLLDESLIDKDKGKEFLITTGVINKTKTSPLWVNSVIISDVPHLFSNAREQWKSDGVFVSHIIDIKDNNINVSDSTLIWLHLENYHSDIVKRIYSKFESNPGVAFIQSYYLKESFRIDGVYSPDLGTPCHFCHIERWLSREEKSFRRNEMSWANLLQLLKKYQMTLPALALGESERGFSYHLIKRRLQELTGTSLVKSHVDNFMSSVSADLITCILCKEPVIHWQACSCLER</sequence>
<dbReference type="NCBIfam" id="TIGR04424">
    <property type="entry name" value="metallo_McbB"/>
    <property type="match status" value="1"/>
</dbReference>
<gene>
    <name evidence="1" type="ORF">DU321_18735</name>
</gene>